<evidence type="ECO:0000256" key="1">
    <source>
        <dbReference type="ARBA" id="ARBA00004651"/>
    </source>
</evidence>
<dbReference type="CDD" id="cd06261">
    <property type="entry name" value="TM_PBP2"/>
    <property type="match status" value="1"/>
</dbReference>
<dbReference type="Gene3D" id="1.10.3720.10">
    <property type="entry name" value="MetI-like"/>
    <property type="match status" value="1"/>
</dbReference>
<dbReference type="PROSITE" id="PS50928">
    <property type="entry name" value="ABC_TM1"/>
    <property type="match status" value="1"/>
</dbReference>
<dbReference type="SUPFAM" id="SSF161098">
    <property type="entry name" value="MetI-like"/>
    <property type="match status" value="1"/>
</dbReference>
<evidence type="ECO:0000256" key="5">
    <source>
        <dbReference type="ARBA" id="ARBA00022989"/>
    </source>
</evidence>
<dbReference type="SUPFAM" id="SSF160964">
    <property type="entry name" value="MalF N-terminal region-like"/>
    <property type="match status" value="1"/>
</dbReference>
<name>A0A3G3JXE0_9BACL</name>
<evidence type="ECO:0000313" key="10">
    <source>
        <dbReference type="Proteomes" id="UP000269097"/>
    </source>
</evidence>
<gene>
    <name evidence="9" type="ORF">EAV92_10310</name>
</gene>
<dbReference type="AlphaFoldDB" id="A0A3G3JXE0"/>
<protein>
    <submittedName>
        <fullName evidence="9">Sugar ABC transporter permease</fullName>
    </submittedName>
</protein>
<dbReference type="RefSeq" id="WP_123041002.1">
    <property type="nucleotide sequence ID" value="NZ_CP033433.1"/>
</dbReference>
<evidence type="ECO:0000256" key="2">
    <source>
        <dbReference type="ARBA" id="ARBA00022448"/>
    </source>
</evidence>
<proteinExistence type="inferred from homology"/>
<evidence type="ECO:0000256" key="4">
    <source>
        <dbReference type="ARBA" id="ARBA00022692"/>
    </source>
</evidence>
<feature type="transmembrane region" description="Helical" evidence="7">
    <location>
        <begin position="265"/>
        <end position="287"/>
    </location>
</feature>
<comment type="similarity">
    <text evidence="7">Belongs to the binding-protein-dependent transport system permease family.</text>
</comment>
<evidence type="ECO:0000256" key="7">
    <source>
        <dbReference type="RuleBase" id="RU363032"/>
    </source>
</evidence>
<evidence type="ECO:0000256" key="6">
    <source>
        <dbReference type="ARBA" id="ARBA00023136"/>
    </source>
</evidence>
<feature type="transmembrane region" description="Helical" evidence="7">
    <location>
        <begin position="157"/>
        <end position="182"/>
    </location>
</feature>
<dbReference type="Pfam" id="PF00528">
    <property type="entry name" value="BPD_transp_1"/>
    <property type="match status" value="1"/>
</dbReference>
<feature type="transmembrane region" description="Helical" evidence="7">
    <location>
        <begin position="203"/>
        <end position="228"/>
    </location>
</feature>
<evidence type="ECO:0000259" key="8">
    <source>
        <dbReference type="PROSITE" id="PS50928"/>
    </source>
</evidence>
<keyword evidence="10" id="KW-1185">Reference proteome</keyword>
<sequence>MVFSNKLLRREAAFAYMMLIPGIVLLLVFTFYPVIRGLPLAFTDYSVIDTTHWVGWKNFKRAFSDPTFGLALKHSLLYVVVVPVLQIISILMAILVNNKLRFVSFFRIAYFVPVVTSMVAAAIAWKWVYEEQGILNYFLMKLHIISEPVVFMVETKLALVGVMIVTVWKGMGYYMMIYLAGLQSIPSEMQEAARIDGANRWRVIWHITIPLLMPFVLLCSLMSVMGAIQVFDEVFVMHGQLGDPAYSTITTSVYSYKVAFADFEFGYAATIGLLVSFIIMAISILMFRYTRKGGLTYYE</sequence>
<accession>A0A3G3JXE0</accession>
<feature type="transmembrane region" description="Helical" evidence="7">
    <location>
        <begin position="108"/>
        <end position="128"/>
    </location>
</feature>
<keyword evidence="3" id="KW-1003">Cell membrane</keyword>
<dbReference type="KEGG" id="coh:EAV92_10310"/>
<keyword evidence="2 7" id="KW-0813">Transport</keyword>
<dbReference type="InterPro" id="IPR035906">
    <property type="entry name" value="MetI-like_sf"/>
</dbReference>
<evidence type="ECO:0000256" key="3">
    <source>
        <dbReference type="ARBA" id="ARBA00022475"/>
    </source>
</evidence>
<keyword evidence="4 7" id="KW-0812">Transmembrane</keyword>
<dbReference type="Proteomes" id="UP000269097">
    <property type="component" value="Chromosome"/>
</dbReference>
<feature type="transmembrane region" description="Helical" evidence="7">
    <location>
        <begin position="76"/>
        <end position="96"/>
    </location>
</feature>
<keyword evidence="6 7" id="KW-0472">Membrane</keyword>
<dbReference type="InterPro" id="IPR000515">
    <property type="entry name" value="MetI-like"/>
</dbReference>
<evidence type="ECO:0000313" key="9">
    <source>
        <dbReference type="EMBL" id="AYQ72920.1"/>
    </source>
</evidence>
<dbReference type="EMBL" id="CP033433">
    <property type="protein sequence ID" value="AYQ72920.1"/>
    <property type="molecule type" value="Genomic_DNA"/>
</dbReference>
<reference evidence="9 10" key="1">
    <citation type="submission" date="2018-10" db="EMBL/GenBank/DDBJ databases">
        <title>Genome Sequence of Cohnella sp.</title>
        <authorList>
            <person name="Srinivasan S."/>
            <person name="Kim M.K."/>
        </authorList>
    </citation>
    <scope>NUCLEOTIDE SEQUENCE [LARGE SCALE GENOMIC DNA]</scope>
    <source>
        <strain evidence="9 10">18JY8-7</strain>
    </source>
</reference>
<feature type="transmembrane region" description="Helical" evidence="7">
    <location>
        <begin position="12"/>
        <end position="35"/>
    </location>
</feature>
<organism evidence="9 10">
    <name type="scientific">Cohnella candidum</name>
    <dbReference type="NCBI Taxonomy" id="2674991"/>
    <lineage>
        <taxon>Bacteria</taxon>
        <taxon>Bacillati</taxon>
        <taxon>Bacillota</taxon>
        <taxon>Bacilli</taxon>
        <taxon>Bacillales</taxon>
        <taxon>Paenibacillaceae</taxon>
        <taxon>Cohnella</taxon>
    </lineage>
</organism>
<comment type="subcellular location">
    <subcellularLocation>
        <location evidence="1 7">Cell membrane</location>
        <topology evidence="1 7">Multi-pass membrane protein</topology>
    </subcellularLocation>
</comment>
<dbReference type="InterPro" id="IPR051393">
    <property type="entry name" value="ABC_transporter_permease"/>
</dbReference>
<keyword evidence="5 7" id="KW-1133">Transmembrane helix</keyword>
<dbReference type="PANTHER" id="PTHR30193:SF44">
    <property type="entry name" value="LACTOSE TRANSPORT SYSTEM PERMEASE PROTEIN LACF"/>
    <property type="match status" value="1"/>
</dbReference>
<dbReference type="GO" id="GO:0005886">
    <property type="term" value="C:plasma membrane"/>
    <property type="evidence" value="ECO:0007669"/>
    <property type="project" value="UniProtKB-SubCell"/>
</dbReference>
<dbReference type="GO" id="GO:0055085">
    <property type="term" value="P:transmembrane transport"/>
    <property type="evidence" value="ECO:0007669"/>
    <property type="project" value="InterPro"/>
</dbReference>
<dbReference type="PANTHER" id="PTHR30193">
    <property type="entry name" value="ABC TRANSPORTER PERMEASE PROTEIN"/>
    <property type="match status" value="1"/>
</dbReference>
<feature type="domain" description="ABC transmembrane type-1" evidence="8">
    <location>
        <begin position="72"/>
        <end position="286"/>
    </location>
</feature>